<evidence type="ECO:0000256" key="1">
    <source>
        <dbReference type="SAM" id="Phobius"/>
    </source>
</evidence>
<dbReference type="InterPro" id="IPR000082">
    <property type="entry name" value="SEA_dom"/>
</dbReference>
<sequence>MKDVCSQCRTPAWLDYFLFDHIGGIQRLTRQLIFSSGRPAGAMKRFSEGHEYIFHGKMYFGSLTFKQKWKDLRASPRSSQYHVMVNNIEHSIREAFKNDSNFENIRVTQLREHEANKKSTIRGNLAADFELSFNDRSKARDSVYNLFNMVQSGDLDGLPVQEDSLSIQGLTNRTWPKLKRRTNQLLQHVALVMRNTWPSGSYGLPKPKSGCPSKEWLEGFRYQDSENVENTNTKTNGSHFSGRVTPHGIRQEFCIHKGTPGKRIPWPSGKYCIYRKGNSCPTGLREGWIRWDDENTEIDFPNSLGGELPDGIYGENTAIYFCCSTSGKKSTPISLPYGSPFYLIAYGSHRCQKVSSEYLQFDDEDQDNANAHSLISPYGPSEDLFNNRIYYCYYQPIPCDILSDIACPSQSPPVKEMQLKVSADDTIAKDEKMSEDVKEIATEKATRGSKFVTGGGVGMMLMGSASVAVFARRFLTRARASY</sequence>
<accession>A0A3M6TT58</accession>
<reference evidence="3 4" key="1">
    <citation type="journal article" date="2018" name="Sci. Rep.">
        <title>Comparative analysis of the Pocillopora damicornis genome highlights role of immune system in coral evolution.</title>
        <authorList>
            <person name="Cunning R."/>
            <person name="Bay R.A."/>
            <person name="Gillette P."/>
            <person name="Baker A.C."/>
            <person name="Traylor-Knowles N."/>
        </authorList>
    </citation>
    <scope>NUCLEOTIDE SEQUENCE [LARGE SCALE GENOMIC DNA]</scope>
    <source>
        <strain evidence="3">RSMAS</strain>
        <tissue evidence="3">Whole animal</tissue>
    </source>
</reference>
<keyword evidence="1" id="KW-0472">Membrane</keyword>
<keyword evidence="1" id="KW-0812">Transmembrane</keyword>
<dbReference type="InterPro" id="IPR036364">
    <property type="entry name" value="SEA_dom_sf"/>
</dbReference>
<dbReference type="Proteomes" id="UP000275408">
    <property type="component" value="Unassembled WGS sequence"/>
</dbReference>
<dbReference type="Pfam" id="PF16977">
    <property type="entry name" value="ApeC"/>
    <property type="match status" value="1"/>
</dbReference>
<organism evidence="3 4">
    <name type="scientific">Pocillopora damicornis</name>
    <name type="common">Cauliflower coral</name>
    <name type="synonym">Millepora damicornis</name>
    <dbReference type="NCBI Taxonomy" id="46731"/>
    <lineage>
        <taxon>Eukaryota</taxon>
        <taxon>Metazoa</taxon>
        <taxon>Cnidaria</taxon>
        <taxon>Anthozoa</taxon>
        <taxon>Hexacorallia</taxon>
        <taxon>Scleractinia</taxon>
        <taxon>Astrocoeniina</taxon>
        <taxon>Pocilloporidae</taxon>
        <taxon>Pocillopora</taxon>
    </lineage>
</organism>
<dbReference type="PROSITE" id="PS50024">
    <property type="entry name" value="SEA"/>
    <property type="match status" value="1"/>
</dbReference>
<evidence type="ECO:0000313" key="3">
    <source>
        <dbReference type="EMBL" id="RMX44583.1"/>
    </source>
</evidence>
<feature type="domain" description="SEA" evidence="2">
    <location>
        <begin position="55"/>
        <end position="172"/>
    </location>
</feature>
<dbReference type="SUPFAM" id="SSF82671">
    <property type="entry name" value="SEA domain"/>
    <property type="match status" value="1"/>
</dbReference>
<gene>
    <name evidence="3" type="ORF">pdam_00002712</name>
</gene>
<comment type="caution">
    <text evidence="3">The sequence shown here is derived from an EMBL/GenBank/DDBJ whole genome shotgun (WGS) entry which is preliminary data.</text>
</comment>
<dbReference type="InterPro" id="IPR031569">
    <property type="entry name" value="ApeC"/>
</dbReference>
<dbReference type="OrthoDB" id="5954510at2759"/>
<feature type="transmembrane region" description="Helical" evidence="1">
    <location>
        <begin position="451"/>
        <end position="471"/>
    </location>
</feature>
<dbReference type="PANTHER" id="PTHR19324:SF33">
    <property type="entry name" value="MUCIN-5AC"/>
    <property type="match status" value="1"/>
</dbReference>
<evidence type="ECO:0000313" key="4">
    <source>
        <dbReference type="Proteomes" id="UP000275408"/>
    </source>
</evidence>
<dbReference type="AlphaFoldDB" id="A0A3M6TT58"/>
<evidence type="ECO:0000259" key="2">
    <source>
        <dbReference type="PROSITE" id="PS50024"/>
    </source>
</evidence>
<keyword evidence="4" id="KW-1185">Reference proteome</keyword>
<dbReference type="PANTHER" id="PTHR19324">
    <property type="entry name" value="PERFORIN-LIKE PROTEIN 1"/>
    <property type="match status" value="1"/>
</dbReference>
<name>A0A3M6TT58_POCDA</name>
<dbReference type="EMBL" id="RCHS01002970">
    <property type="protein sequence ID" value="RMX44583.1"/>
    <property type="molecule type" value="Genomic_DNA"/>
</dbReference>
<keyword evidence="1" id="KW-1133">Transmembrane helix</keyword>
<protein>
    <recommendedName>
        <fullName evidence="2">SEA domain-containing protein</fullName>
    </recommendedName>
</protein>
<proteinExistence type="predicted"/>